<dbReference type="EMBL" id="DTLI01000016">
    <property type="protein sequence ID" value="HHS51323.1"/>
    <property type="molecule type" value="Genomic_DNA"/>
</dbReference>
<name>A0A7C6EEL1_UNCW3</name>
<evidence type="ECO:0008006" key="2">
    <source>
        <dbReference type="Google" id="ProtNLM"/>
    </source>
</evidence>
<reference evidence="1" key="1">
    <citation type="journal article" date="2020" name="mSystems">
        <title>Genome- and Community-Level Interaction Insights into Carbon Utilization and Element Cycling Functions of Hydrothermarchaeota in Hydrothermal Sediment.</title>
        <authorList>
            <person name="Zhou Z."/>
            <person name="Liu Y."/>
            <person name="Xu W."/>
            <person name="Pan J."/>
            <person name="Luo Z.H."/>
            <person name="Li M."/>
        </authorList>
    </citation>
    <scope>NUCLEOTIDE SEQUENCE [LARGE SCALE GENOMIC DNA]</scope>
    <source>
        <strain evidence="1">SpSt-876</strain>
    </source>
</reference>
<dbReference type="AlphaFoldDB" id="A0A7C6EEL1"/>
<sequence length="340" mass="38639">MIKILLDNIEINKVSRLMIHKTVHFDADYFEFEIPNSADEFTDLFYGTSGEKIEIGILPPSAQNQKPTTVFRGFCDTCDFSYIPQKTILVKGRDYTGFLIDEIISQELAAKLSGKTASQIVNIIANHYQYQSQVKATSNVYYDEKLYSEGTSVWSVITELATKEGYDAFCTSDKKIVFQPRILSEDIKRVYSLNSQYGQIPSNLEFAQDKTLSLALKVEVIGYDPKAKRKIHYLAESPLRNRPNFKIITHKDFNLKTKDQVRLLAETLLKEYSKDLIIGSLIIPVDPEIEPSDCIQIKAVKMAGNYYVTDVTHEYSVAGFTTRIDFSSKALTEARTVEQL</sequence>
<proteinExistence type="predicted"/>
<accession>A0A7C6EEL1</accession>
<organism evidence="1">
    <name type="scientific">candidate division WOR-3 bacterium</name>
    <dbReference type="NCBI Taxonomy" id="2052148"/>
    <lineage>
        <taxon>Bacteria</taxon>
        <taxon>Bacteria division WOR-3</taxon>
    </lineage>
</organism>
<protein>
    <recommendedName>
        <fullName evidence="2">Phage late control D family protein</fullName>
    </recommendedName>
</protein>
<comment type="caution">
    <text evidence="1">The sequence shown here is derived from an EMBL/GenBank/DDBJ whole genome shotgun (WGS) entry which is preliminary data.</text>
</comment>
<evidence type="ECO:0000313" key="1">
    <source>
        <dbReference type="EMBL" id="HHS51323.1"/>
    </source>
</evidence>
<dbReference type="SUPFAM" id="SSF69279">
    <property type="entry name" value="Phage tail proteins"/>
    <property type="match status" value="1"/>
</dbReference>
<gene>
    <name evidence="1" type="ORF">ENW73_00445</name>
</gene>